<sequence>MIQENKNKKKVWFVTGASKGLGLALVKLLLQKGDKVAATSRNATDIENKISATKENLLALTVDITNEESVNSAIDKTIEKFGGLDVIVNNAGYGILGSIEALTGQEFRDCMSVNVFGAFNVIHAAMPYLRKQKSGYIFNISSVAGYKGFSNSSSYASSKFAMIGLSEALAEEVKEFGINVTVVAPGYFRTSFLEEGSFLMAKNRIAEYNVEERETALKQMNGNQQGDPDKLVAALVKLTEEPNPPVHLLMGPDAWQMLADKRKAEQEEFDTWKHVTISTNFDNL</sequence>
<accession>A0A562U555</accession>
<name>A0A562U555_9SPHI</name>
<dbReference type="InterPro" id="IPR020904">
    <property type="entry name" value="Sc_DH/Rdtase_CS"/>
</dbReference>
<reference evidence="4 5" key="1">
    <citation type="submission" date="2019-07" db="EMBL/GenBank/DDBJ databases">
        <title>Genomic Encyclopedia of Archaeal and Bacterial Type Strains, Phase II (KMG-II): from individual species to whole genera.</title>
        <authorList>
            <person name="Goeker M."/>
        </authorList>
    </citation>
    <scope>NUCLEOTIDE SEQUENCE [LARGE SCALE GENOMIC DNA]</scope>
    <source>
        <strain evidence="4 5">ATCC BAA-1854</strain>
    </source>
</reference>
<protein>
    <submittedName>
        <fullName evidence="4">NAD(P)-dependent dehydrogenase (Short-subunit alcohol dehydrogenase family)</fullName>
    </submittedName>
</protein>
<dbReference type="PRINTS" id="PR00081">
    <property type="entry name" value="GDHRDH"/>
</dbReference>
<comment type="similarity">
    <text evidence="1 3">Belongs to the short-chain dehydrogenases/reductases (SDR) family.</text>
</comment>
<dbReference type="EMBL" id="VLLI01000005">
    <property type="protein sequence ID" value="TWJ00928.1"/>
    <property type="molecule type" value="Genomic_DNA"/>
</dbReference>
<keyword evidence="2" id="KW-0560">Oxidoreductase</keyword>
<keyword evidence="5" id="KW-1185">Reference proteome</keyword>
<proteinExistence type="inferred from homology"/>
<dbReference type="PANTHER" id="PTHR43976:SF16">
    <property type="entry name" value="SHORT-CHAIN DEHYDROGENASE_REDUCTASE FAMILY PROTEIN"/>
    <property type="match status" value="1"/>
</dbReference>
<evidence type="ECO:0000256" key="2">
    <source>
        <dbReference type="ARBA" id="ARBA00023002"/>
    </source>
</evidence>
<dbReference type="PROSITE" id="PS00061">
    <property type="entry name" value="ADH_SHORT"/>
    <property type="match status" value="1"/>
</dbReference>
<dbReference type="InterPro" id="IPR051911">
    <property type="entry name" value="SDR_oxidoreductase"/>
</dbReference>
<dbReference type="AlphaFoldDB" id="A0A562U555"/>
<dbReference type="RefSeq" id="WP_144912420.1">
    <property type="nucleotide sequence ID" value="NZ_VLLI01000005.1"/>
</dbReference>
<organism evidence="4 5">
    <name type="scientific">Mucilaginibacter frigoritolerans</name>
    <dbReference type="NCBI Taxonomy" id="652788"/>
    <lineage>
        <taxon>Bacteria</taxon>
        <taxon>Pseudomonadati</taxon>
        <taxon>Bacteroidota</taxon>
        <taxon>Sphingobacteriia</taxon>
        <taxon>Sphingobacteriales</taxon>
        <taxon>Sphingobacteriaceae</taxon>
        <taxon>Mucilaginibacter</taxon>
    </lineage>
</organism>
<dbReference type="Gene3D" id="3.40.50.720">
    <property type="entry name" value="NAD(P)-binding Rossmann-like Domain"/>
    <property type="match status" value="1"/>
</dbReference>
<evidence type="ECO:0000256" key="3">
    <source>
        <dbReference type="RuleBase" id="RU000363"/>
    </source>
</evidence>
<dbReference type="GO" id="GO:0016491">
    <property type="term" value="F:oxidoreductase activity"/>
    <property type="evidence" value="ECO:0007669"/>
    <property type="project" value="UniProtKB-KW"/>
</dbReference>
<evidence type="ECO:0000256" key="1">
    <source>
        <dbReference type="ARBA" id="ARBA00006484"/>
    </source>
</evidence>
<dbReference type="PANTHER" id="PTHR43976">
    <property type="entry name" value="SHORT CHAIN DEHYDROGENASE"/>
    <property type="match status" value="1"/>
</dbReference>
<dbReference type="SUPFAM" id="SSF51735">
    <property type="entry name" value="NAD(P)-binding Rossmann-fold domains"/>
    <property type="match status" value="1"/>
</dbReference>
<dbReference type="Proteomes" id="UP000317010">
    <property type="component" value="Unassembled WGS sequence"/>
</dbReference>
<dbReference type="FunFam" id="3.40.50.720:FF:000084">
    <property type="entry name" value="Short-chain dehydrogenase reductase"/>
    <property type="match status" value="1"/>
</dbReference>
<dbReference type="OrthoDB" id="1235794at2"/>
<gene>
    <name evidence="4" type="ORF">JN11_02191</name>
</gene>
<dbReference type="CDD" id="cd05374">
    <property type="entry name" value="17beta-HSD-like_SDR_c"/>
    <property type="match status" value="1"/>
</dbReference>
<dbReference type="InterPro" id="IPR036291">
    <property type="entry name" value="NAD(P)-bd_dom_sf"/>
</dbReference>
<dbReference type="InterPro" id="IPR002347">
    <property type="entry name" value="SDR_fam"/>
</dbReference>
<dbReference type="PRINTS" id="PR00080">
    <property type="entry name" value="SDRFAMILY"/>
</dbReference>
<evidence type="ECO:0000313" key="4">
    <source>
        <dbReference type="EMBL" id="TWJ00928.1"/>
    </source>
</evidence>
<dbReference type="Pfam" id="PF00106">
    <property type="entry name" value="adh_short"/>
    <property type="match status" value="1"/>
</dbReference>
<evidence type="ECO:0000313" key="5">
    <source>
        <dbReference type="Proteomes" id="UP000317010"/>
    </source>
</evidence>
<comment type="caution">
    <text evidence="4">The sequence shown here is derived from an EMBL/GenBank/DDBJ whole genome shotgun (WGS) entry which is preliminary data.</text>
</comment>